<sequence>MEGGGDEWLDQPLKALHDDGSECYWAEVDHVPGPPEDHKQSHVCRADTWSGVPQGHLLIIIIIINILICMHTVIRGIHRGNDWLRMMLDSACWQRLWTSAL</sequence>
<gene>
    <name evidence="2" type="ORF">PLEPLA_LOCUS3496</name>
</gene>
<dbReference type="EMBL" id="CADEAL010000174">
    <property type="protein sequence ID" value="CAB1415778.1"/>
    <property type="molecule type" value="Genomic_DNA"/>
</dbReference>
<keyword evidence="1" id="KW-1133">Transmembrane helix</keyword>
<comment type="caution">
    <text evidence="2">The sequence shown here is derived from an EMBL/GenBank/DDBJ whole genome shotgun (WGS) entry which is preliminary data.</text>
</comment>
<evidence type="ECO:0000313" key="3">
    <source>
        <dbReference type="Proteomes" id="UP001153269"/>
    </source>
</evidence>
<dbReference type="AlphaFoldDB" id="A0A9N7TPC4"/>
<proteinExistence type="predicted"/>
<name>A0A9N7TPC4_PLEPL</name>
<accession>A0A9N7TPC4</accession>
<organism evidence="2 3">
    <name type="scientific">Pleuronectes platessa</name>
    <name type="common">European plaice</name>
    <dbReference type="NCBI Taxonomy" id="8262"/>
    <lineage>
        <taxon>Eukaryota</taxon>
        <taxon>Metazoa</taxon>
        <taxon>Chordata</taxon>
        <taxon>Craniata</taxon>
        <taxon>Vertebrata</taxon>
        <taxon>Euteleostomi</taxon>
        <taxon>Actinopterygii</taxon>
        <taxon>Neopterygii</taxon>
        <taxon>Teleostei</taxon>
        <taxon>Neoteleostei</taxon>
        <taxon>Acanthomorphata</taxon>
        <taxon>Carangaria</taxon>
        <taxon>Pleuronectiformes</taxon>
        <taxon>Pleuronectoidei</taxon>
        <taxon>Pleuronectidae</taxon>
        <taxon>Pleuronectes</taxon>
    </lineage>
</organism>
<keyword evidence="1" id="KW-0472">Membrane</keyword>
<dbReference type="Proteomes" id="UP001153269">
    <property type="component" value="Unassembled WGS sequence"/>
</dbReference>
<protein>
    <submittedName>
        <fullName evidence="2">Uncharacterized protein</fullName>
    </submittedName>
</protein>
<evidence type="ECO:0000313" key="2">
    <source>
        <dbReference type="EMBL" id="CAB1415778.1"/>
    </source>
</evidence>
<evidence type="ECO:0000256" key="1">
    <source>
        <dbReference type="SAM" id="Phobius"/>
    </source>
</evidence>
<feature type="transmembrane region" description="Helical" evidence="1">
    <location>
        <begin position="57"/>
        <end position="77"/>
    </location>
</feature>
<keyword evidence="1" id="KW-0812">Transmembrane</keyword>
<keyword evidence="3" id="KW-1185">Reference proteome</keyword>
<reference evidence="2" key="1">
    <citation type="submission" date="2020-03" db="EMBL/GenBank/DDBJ databases">
        <authorList>
            <person name="Weist P."/>
        </authorList>
    </citation>
    <scope>NUCLEOTIDE SEQUENCE</scope>
</reference>